<feature type="region of interest" description="Disordered" evidence="1">
    <location>
        <begin position="77"/>
        <end position="106"/>
    </location>
</feature>
<gene>
    <name evidence="2" type="ORF">PYCCODRAFT_1188033</name>
</gene>
<reference evidence="2 3" key="1">
    <citation type="journal article" date="2015" name="Biotechnol. Biofuels">
        <title>Enhanced degradation of softwood versus hardwood by the white-rot fungus Pycnoporus coccineus.</title>
        <authorList>
            <person name="Couturier M."/>
            <person name="Navarro D."/>
            <person name="Chevret D."/>
            <person name="Henrissat B."/>
            <person name="Piumi F."/>
            <person name="Ruiz-Duenas F.J."/>
            <person name="Martinez A.T."/>
            <person name="Grigoriev I.V."/>
            <person name="Riley R."/>
            <person name="Lipzen A."/>
            <person name="Berrin J.G."/>
            <person name="Master E.R."/>
            <person name="Rosso M.N."/>
        </authorList>
    </citation>
    <scope>NUCLEOTIDE SEQUENCE [LARGE SCALE GENOMIC DNA]</scope>
    <source>
        <strain evidence="2 3">BRFM310</strain>
    </source>
</reference>
<accession>A0A1Y2I7W5</accession>
<proteinExistence type="predicted"/>
<keyword evidence="3" id="KW-1185">Reference proteome</keyword>
<dbReference type="EMBL" id="KZ084155">
    <property type="protein sequence ID" value="OSC97229.1"/>
    <property type="molecule type" value="Genomic_DNA"/>
</dbReference>
<evidence type="ECO:0000256" key="1">
    <source>
        <dbReference type="SAM" id="MobiDB-lite"/>
    </source>
</evidence>
<feature type="compositionally biased region" description="Basic and acidic residues" evidence="1">
    <location>
        <begin position="89"/>
        <end position="106"/>
    </location>
</feature>
<organism evidence="2 3">
    <name type="scientific">Trametes coccinea (strain BRFM310)</name>
    <name type="common">Pycnoporus coccineus</name>
    <dbReference type="NCBI Taxonomy" id="1353009"/>
    <lineage>
        <taxon>Eukaryota</taxon>
        <taxon>Fungi</taxon>
        <taxon>Dikarya</taxon>
        <taxon>Basidiomycota</taxon>
        <taxon>Agaricomycotina</taxon>
        <taxon>Agaricomycetes</taxon>
        <taxon>Polyporales</taxon>
        <taxon>Polyporaceae</taxon>
        <taxon>Trametes</taxon>
    </lineage>
</organism>
<evidence type="ECO:0000313" key="2">
    <source>
        <dbReference type="EMBL" id="OSC97229.1"/>
    </source>
</evidence>
<protein>
    <submittedName>
        <fullName evidence="2">Uncharacterized protein</fullName>
    </submittedName>
</protein>
<dbReference type="AlphaFoldDB" id="A0A1Y2I7W5"/>
<sequence>MDQEAGVLKNSGYRQVLACNPIQSGPDYFEHPRQTSWPIARPATAGKQVMHLRIVRRRAISCTSQRVVFSGECLADRPLVSPGSTSRSDASDAVHAEDERPREGKETTLLGSGITSWSSCTVTTGRIKGEVTRLLPTAWVRSACHGRCR</sequence>
<evidence type="ECO:0000313" key="3">
    <source>
        <dbReference type="Proteomes" id="UP000193067"/>
    </source>
</evidence>
<name>A0A1Y2I7W5_TRAC3</name>
<dbReference type="Proteomes" id="UP000193067">
    <property type="component" value="Unassembled WGS sequence"/>
</dbReference>